<dbReference type="EMBL" id="GL439412">
    <property type="protein sequence ID" value="EFN67320.1"/>
    <property type="molecule type" value="Genomic_DNA"/>
</dbReference>
<dbReference type="AlphaFoldDB" id="E2AGW9"/>
<accession>E2AGW9</accession>
<protein>
    <recommendedName>
        <fullName evidence="1">DUF4218 domain-containing protein</fullName>
    </recommendedName>
</protein>
<dbReference type="OrthoDB" id="7549170at2759"/>
<evidence type="ECO:0000259" key="1">
    <source>
        <dbReference type="Pfam" id="PF13960"/>
    </source>
</evidence>
<evidence type="ECO:0000313" key="2">
    <source>
        <dbReference type="EMBL" id="EFN67320.1"/>
    </source>
</evidence>
<dbReference type="PANTHER" id="PTHR33053">
    <property type="entry name" value="PROTEIN, PUTATIVE-RELATED"/>
    <property type="match status" value="1"/>
</dbReference>
<reference evidence="2 3" key="1">
    <citation type="journal article" date="2010" name="Science">
        <title>Genomic comparison of the ants Camponotus floridanus and Harpegnathos saltator.</title>
        <authorList>
            <person name="Bonasio R."/>
            <person name="Zhang G."/>
            <person name="Ye C."/>
            <person name="Mutti N.S."/>
            <person name="Fang X."/>
            <person name="Qin N."/>
            <person name="Donahue G."/>
            <person name="Yang P."/>
            <person name="Li Q."/>
            <person name="Li C."/>
            <person name="Zhang P."/>
            <person name="Huang Z."/>
            <person name="Berger S.L."/>
            <person name="Reinberg D."/>
            <person name="Wang J."/>
            <person name="Liebig J."/>
        </authorList>
    </citation>
    <scope>NUCLEOTIDE SEQUENCE [LARGE SCALE GENOMIC DNA]</scope>
    <source>
        <strain evidence="3">C129</strain>
    </source>
</reference>
<dbReference type="Pfam" id="PF13960">
    <property type="entry name" value="DUF4218"/>
    <property type="match status" value="1"/>
</dbReference>
<name>E2AGW9_CAMFO</name>
<organism evidence="3">
    <name type="scientific">Camponotus floridanus</name>
    <name type="common">Florida carpenter ant</name>
    <dbReference type="NCBI Taxonomy" id="104421"/>
    <lineage>
        <taxon>Eukaryota</taxon>
        <taxon>Metazoa</taxon>
        <taxon>Ecdysozoa</taxon>
        <taxon>Arthropoda</taxon>
        <taxon>Hexapoda</taxon>
        <taxon>Insecta</taxon>
        <taxon>Pterygota</taxon>
        <taxon>Neoptera</taxon>
        <taxon>Endopterygota</taxon>
        <taxon>Hymenoptera</taxon>
        <taxon>Apocrita</taxon>
        <taxon>Aculeata</taxon>
        <taxon>Formicoidea</taxon>
        <taxon>Formicidae</taxon>
        <taxon>Formicinae</taxon>
        <taxon>Camponotus</taxon>
    </lineage>
</organism>
<dbReference type="OMA" id="CKLHINI"/>
<feature type="domain" description="DUF4218" evidence="1">
    <location>
        <begin position="318"/>
        <end position="406"/>
    </location>
</feature>
<feature type="non-terminal residue" evidence="2">
    <location>
        <position position="1"/>
    </location>
</feature>
<keyword evidence="3" id="KW-1185">Reference proteome</keyword>
<proteinExistence type="predicted"/>
<feature type="non-terminal residue" evidence="2">
    <location>
        <position position="460"/>
    </location>
</feature>
<dbReference type="Proteomes" id="UP000000311">
    <property type="component" value="Unassembled WGS sequence"/>
</dbReference>
<dbReference type="InParanoid" id="E2AGW9"/>
<dbReference type="InterPro" id="IPR025452">
    <property type="entry name" value="DUF4218"/>
</dbReference>
<evidence type="ECO:0000313" key="3">
    <source>
        <dbReference type="Proteomes" id="UP000000311"/>
    </source>
</evidence>
<gene>
    <name evidence="2" type="ORF">EAG_00551</name>
</gene>
<sequence>VDARTLLKTPRQQDIRIVDPGTYYHFGLLKCINQNLSSVKKNIDCLKIAINIDGLPLTRSSQQQFWPILGSIIPNGNVFMIGLYHGNEKPEDANEFLKNFVDEAKDICENGININDRLIPCQIEALVCDTPAKAFVLSVKGHSGYSSCTKCTTEGEYIRNRLCFPQMDAPLRSDDDFIQKIDDNYHKPNITCSLLNIPQFKPVTNVPLDYMHLVCLGIMRKLLNLWLHGELQYRLQYKAVNDISTRLISQLKPSIPVEFARKPRRLDCVKLWKATEYRQILLYTGPIAFKSILKKDVYIHFMTLHVVIRILSSEKLHEHLSYAQELIYFFVKTFVKLYGAQNVSHNVHSLIHLVDDVKIYGPLDNFSAFQFENYMQILKKYIRKSEKPLQQVVRRFIEKEKSLFTSTTRPHYGPQHYNLMSLHYDGPIIPNCHNPQYKVVKFNGMTFKADTLSDSCCGLS</sequence>